<dbReference type="InterPro" id="IPR014718">
    <property type="entry name" value="GH-type_carb-bd"/>
</dbReference>
<evidence type="ECO:0000313" key="6">
    <source>
        <dbReference type="EMBL" id="ABC28885.1"/>
    </source>
</evidence>
<evidence type="ECO:0000256" key="2">
    <source>
        <dbReference type="ARBA" id="ARBA00005866"/>
    </source>
</evidence>
<dbReference type="InterPro" id="IPR025532">
    <property type="entry name" value="G6P_1-epimerase"/>
</dbReference>
<dbReference type="EMBL" id="CP000155">
    <property type="protein sequence ID" value="ABC28885.1"/>
    <property type="molecule type" value="Genomic_DNA"/>
</dbReference>
<dbReference type="AlphaFoldDB" id="Q2SKD9"/>
<feature type="active site" evidence="5">
    <location>
        <position position="167"/>
    </location>
</feature>
<dbReference type="PANTHER" id="PTHR11122:SF13">
    <property type="entry name" value="GLUCOSE-6-PHOSPHATE 1-EPIMERASE"/>
    <property type="match status" value="1"/>
</dbReference>
<dbReference type="Gene3D" id="2.70.98.10">
    <property type="match status" value="1"/>
</dbReference>
<dbReference type="GO" id="GO:0030246">
    <property type="term" value="F:carbohydrate binding"/>
    <property type="evidence" value="ECO:0007669"/>
    <property type="project" value="UniProtKB-UniRule"/>
</dbReference>
<evidence type="ECO:0000256" key="3">
    <source>
        <dbReference type="ARBA" id="ARBA00023235"/>
    </source>
</evidence>
<dbReference type="GO" id="GO:0005975">
    <property type="term" value="P:carbohydrate metabolic process"/>
    <property type="evidence" value="ECO:0007669"/>
    <property type="project" value="InterPro"/>
</dbReference>
<dbReference type="RefSeq" id="WP_011395956.1">
    <property type="nucleotide sequence ID" value="NC_007645.1"/>
</dbReference>
<dbReference type="HOGENOM" id="CLU_048345_4_0_6"/>
<dbReference type="PANTHER" id="PTHR11122">
    <property type="entry name" value="APOSPORY-ASSOCIATED PROTEIN C-RELATED"/>
    <property type="match status" value="1"/>
</dbReference>
<dbReference type="Pfam" id="PF01263">
    <property type="entry name" value="Aldose_epim"/>
    <property type="match status" value="1"/>
</dbReference>
<proteinExistence type="inferred from homology"/>
<dbReference type="eggNOG" id="COG0676">
    <property type="taxonomic scope" value="Bacteria"/>
</dbReference>
<evidence type="ECO:0000256" key="5">
    <source>
        <dbReference type="PIRSR" id="PIRSR016020-1"/>
    </source>
</evidence>
<evidence type="ECO:0000256" key="1">
    <source>
        <dbReference type="ARBA" id="ARBA00001096"/>
    </source>
</evidence>
<accession>Q2SKD9</accession>
<dbReference type="CDD" id="cd09020">
    <property type="entry name" value="D-hex-6-P-epi_like"/>
    <property type="match status" value="1"/>
</dbReference>
<dbReference type="EC" id="5.1.3.15" evidence="4"/>
<evidence type="ECO:0000313" key="7">
    <source>
        <dbReference type="Proteomes" id="UP000000238"/>
    </source>
</evidence>
<dbReference type="SUPFAM" id="SSF74650">
    <property type="entry name" value="Galactose mutarotase-like"/>
    <property type="match status" value="1"/>
</dbReference>
<keyword evidence="3 4" id="KW-0413">Isomerase</keyword>
<dbReference type="OrthoDB" id="9790727at2"/>
<dbReference type="InterPro" id="IPR011013">
    <property type="entry name" value="Gal_mutarotase_sf_dom"/>
</dbReference>
<comment type="similarity">
    <text evidence="2 4">Belongs to the glucose-6-phosphate 1-epimerase family.</text>
</comment>
<reference evidence="6 7" key="1">
    <citation type="journal article" date="2005" name="Nucleic Acids Res.">
        <title>Genomic blueprint of Hahella chejuensis, a marine microbe producing an algicidal agent.</title>
        <authorList>
            <person name="Jeong H."/>
            <person name="Yim J.H."/>
            <person name="Lee C."/>
            <person name="Choi S.-H."/>
            <person name="Park Y.K."/>
            <person name="Yoon S.H."/>
            <person name="Hur C.-G."/>
            <person name="Kang H.-Y."/>
            <person name="Kim D."/>
            <person name="Lee H.H."/>
            <person name="Park K.H."/>
            <person name="Park S.-H."/>
            <person name="Park H.-S."/>
            <person name="Lee H.K."/>
            <person name="Oh T.K."/>
            <person name="Kim J.F."/>
        </authorList>
    </citation>
    <scope>NUCLEOTIDE SEQUENCE [LARGE SCALE GENOMIC DNA]</scope>
    <source>
        <strain evidence="6 7">KCTC 2396</strain>
    </source>
</reference>
<organism evidence="6 7">
    <name type="scientific">Hahella chejuensis (strain KCTC 2396)</name>
    <dbReference type="NCBI Taxonomy" id="349521"/>
    <lineage>
        <taxon>Bacteria</taxon>
        <taxon>Pseudomonadati</taxon>
        <taxon>Pseudomonadota</taxon>
        <taxon>Gammaproteobacteria</taxon>
        <taxon>Oceanospirillales</taxon>
        <taxon>Hahellaceae</taxon>
        <taxon>Hahella</taxon>
    </lineage>
</organism>
<dbReference type="GO" id="GO:0047938">
    <property type="term" value="F:glucose-6-phosphate 1-epimerase activity"/>
    <property type="evidence" value="ECO:0007669"/>
    <property type="project" value="UniProtKB-UniRule"/>
</dbReference>
<feature type="active site" evidence="5">
    <location>
        <position position="270"/>
    </location>
</feature>
<protein>
    <recommendedName>
        <fullName evidence="4">Putative glucose-6-phosphate 1-epimerase</fullName>
        <ecNumber evidence="4">5.1.3.15</ecNumber>
    </recommendedName>
</protein>
<dbReference type="KEGG" id="hch:HCH_02054"/>
<keyword evidence="7" id="KW-1185">Reference proteome</keyword>
<evidence type="ECO:0000256" key="4">
    <source>
        <dbReference type="PIRNR" id="PIRNR016020"/>
    </source>
</evidence>
<dbReference type="InterPro" id="IPR008183">
    <property type="entry name" value="Aldose_1/G6P_1-epimerase"/>
</dbReference>
<dbReference type="STRING" id="349521.HCH_02054"/>
<dbReference type="PIRSF" id="PIRSF016020">
    <property type="entry name" value="PHexose_mutarotase"/>
    <property type="match status" value="1"/>
</dbReference>
<name>Q2SKD9_HAHCH</name>
<comment type="catalytic activity">
    <reaction evidence="1">
        <text>alpha-D-glucose 6-phosphate = beta-D-glucose 6-phosphate</text>
        <dbReference type="Rhea" id="RHEA:16249"/>
        <dbReference type="ChEBI" id="CHEBI:58225"/>
        <dbReference type="ChEBI" id="CHEBI:58247"/>
        <dbReference type="EC" id="5.1.3.15"/>
    </reaction>
</comment>
<gene>
    <name evidence="6" type="ordered locus">HCH_02054</name>
</gene>
<dbReference type="Proteomes" id="UP000000238">
    <property type="component" value="Chromosome"/>
</dbReference>
<sequence>MSQNYDAGMYDSVTIKHVGELDLIEIERPECSASLTLQGGQLISYAPRGEHPVLWRNPDVAYQKGEAVRQGVPICWPWFAFLERNADPVRNSFPIQEAPAHGVARNALWRLLSITEEETSTAIAFELNAEPLGLKAVVTYRLGAVMKMELESFNLSDQPKHLSCALHTYFAVSDIQQVSVLDLDDLPYIDSLRGWSLHKQDGPLHIAEEVDRIYYDTPAILRIHDKKWERFIVLESSESRSAVVWNPWIEKSKRLSQFSPDSYKHMLCVETGKLLNDYIELEPGQSYTLDLTLSSRR</sequence>